<gene>
    <name evidence="3" type="ORF">APORC_0850</name>
</gene>
<name>A0A5C2HJJ0_9BACT</name>
<feature type="compositionally biased region" description="Basic and acidic residues" evidence="1">
    <location>
        <begin position="57"/>
        <end position="80"/>
    </location>
</feature>
<accession>A0A5C2HJJ0</accession>
<dbReference type="RefSeq" id="WP_066388029.1">
    <property type="nucleotide sequence ID" value="NZ_CP036246.2"/>
</dbReference>
<evidence type="ECO:0000313" key="3">
    <source>
        <dbReference type="EMBL" id="QEP40458.1"/>
    </source>
</evidence>
<keyword evidence="2" id="KW-0732">Signal</keyword>
<reference evidence="3 4" key="1">
    <citation type="submission" date="2019-09" db="EMBL/GenBank/DDBJ databases">
        <title>Complete genome sequencing of four Arcobacter species reveals a diverse suite of mobile elements.</title>
        <authorList>
            <person name="Miller W.G."/>
            <person name="Yee E."/>
            <person name="Bono J.L."/>
        </authorList>
    </citation>
    <scope>NUCLEOTIDE SEQUENCE [LARGE SCALE GENOMIC DNA]</scope>
    <source>
        <strain evidence="3 4">CCUG 56899</strain>
    </source>
</reference>
<feature type="region of interest" description="Disordered" evidence="1">
    <location>
        <begin position="50"/>
        <end position="80"/>
    </location>
</feature>
<dbReference type="AlphaFoldDB" id="A0A5C2HJJ0"/>
<feature type="chain" id="PRO_5022681482" evidence="2">
    <location>
        <begin position="18"/>
        <end position="80"/>
    </location>
</feature>
<organism evidence="3 4">
    <name type="scientific">Arcobacter porcinus</name>
    <dbReference type="NCBI Taxonomy" id="1935204"/>
    <lineage>
        <taxon>Bacteria</taxon>
        <taxon>Pseudomonadati</taxon>
        <taxon>Campylobacterota</taxon>
        <taxon>Epsilonproteobacteria</taxon>
        <taxon>Campylobacterales</taxon>
        <taxon>Arcobacteraceae</taxon>
        <taxon>Arcobacter</taxon>
    </lineage>
</organism>
<protein>
    <submittedName>
        <fullName evidence="3">Uncharacterized protein</fullName>
    </submittedName>
</protein>
<dbReference type="KEGG" id="apoc:APORC_0850"/>
<proteinExistence type="predicted"/>
<feature type="signal peptide" evidence="2">
    <location>
        <begin position="1"/>
        <end position="17"/>
    </location>
</feature>
<dbReference type="EMBL" id="CP036246">
    <property type="protein sequence ID" value="QEP40458.1"/>
    <property type="molecule type" value="Genomic_DNA"/>
</dbReference>
<dbReference type="Proteomes" id="UP000322644">
    <property type="component" value="Chromosome"/>
</dbReference>
<sequence>MRILLIVTIFLSNFLLANYNYTGQNSGKIDMHGKKNSSFIEGSNSFGNKNLNNMEIVKPKNPEEPKKPNSLIDKKKDNKK</sequence>
<reference evidence="3 4" key="2">
    <citation type="submission" date="2019-09" db="EMBL/GenBank/DDBJ databases">
        <title>Taxonomic note: a critical rebuttal of the proposed division of the genus Arcobacter into six genera, emended descriptions of Arcobacter anaerophilus and the genus Arcobacter, and an assessment of genus-level boundaries for Epsilonproteobacteria using in silico genomic comparator tools.</title>
        <authorList>
            <person name="On S.L.W."/>
            <person name="Miller W.G."/>
            <person name="Biggs P."/>
            <person name="Cornelius A."/>
            <person name="Vandamme P."/>
        </authorList>
    </citation>
    <scope>NUCLEOTIDE SEQUENCE [LARGE SCALE GENOMIC DNA]</scope>
    <source>
        <strain evidence="3 4">CCUG 56899</strain>
    </source>
</reference>
<evidence type="ECO:0000256" key="2">
    <source>
        <dbReference type="SAM" id="SignalP"/>
    </source>
</evidence>
<evidence type="ECO:0000313" key="4">
    <source>
        <dbReference type="Proteomes" id="UP000322644"/>
    </source>
</evidence>
<evidence type="ECO:0000256" key="1">
    <source>
        <dbReference type="SAM" id="MobiDB-lite"/>
    </source>
</evidence>